<reference evidence="1" key="1">
    <citation type="submission" date="2018-11" db="EMBL/GenBank/DDBJ databases">
        <authorList>
            <person name="Alioto T."/>
            <person name="Alioto T."/>
        </authorList>
    </citation>
    <scope>NUCLEOTIDE SEQUENCE</scope>
</reference>
<evidence type="ECO:0000313" key="2">
    <source>
        <dbReference type="Proteomes" id="UP000596742"/>
    </source>
</evidence>
<dbReference type="OrthoDB" id="420380at2759"/>
<sequence>MNIVHWPGEYDVKASAQALLRLRTFYYFNIDKAINGVLFDDHCQPLNPSQVLKIIRIAIDNNLLNEARLWCEALLRRLPFTSYQDENINELAIHRFLAAIYNQAGMHKKAADILLQLTQSGHSEVDQEYEFYKTSINETDEKQNIALTTEEYDNHYKQLCRENRKVCID</sequence>
<proteinExistence type="predicted"/>
<gene>
    <name evidence="1" type="ORF">MGAL_10B033799</name>
</gene>
<keyword evidence="2" id="KW-1185">Reference proteome</keyword>
<organism evidence="1 2">
    <name type="scientific">Mytilus galloprovincialis</name>
    <name type="common">Mediterranean mussel</name>
    <dbReference type="NCBI Taxonomy" id="29158"/>
    <lineage>
        <taxon>Eukaryota</taxon>
        <taxon>Metazoa</taxon>
        <taxon>Spiralia</taxon>
        <taxon>Lophotrochozoa</taxon>
        <taxon>Mollusca</taxon>
        <taxon>Bivalvia</taxon>
        <taxon>Autobranchia</taxon>
        <taxon>Pteriomorphia</taxon>
        <taxon>Mytilida</taxon>
        <taxon>Mytiloidea</taxon>
        <taxon>Mytilidae</taxon>
        <taxon>Mytilinae</taxon>
        <taxon>Mytilus</taxon>
    </lineage>
</organism>
<evidence type="ECO:0000313" key="1">
    <source>
        <dbReference type="EMBL" id="VDI03708.1"/>
    </source>
</evidence>
<name>A0A8B6CGH8_MYTGA</name>
<dbReference type="AlphaFoldDB" id="A0A8B6CGH8"/>
<dbReference type="Proteomes" id="UP000596742">
    <property type="component" value="Unassembled WGS sequence"/>
</dbReference>
<accession>A0A8B6CGH8</accession>
<dbReference type="InterPro" id="IPR011990">
    <property type="entry name" value="TPR-like_helical_dom_sf"/>
</dbReference>
<dbReference type="Gene3D" id="1.25.40.10">
    <property type="entry name" value="Tetratricopeptide repeat domain"/>
    <property type="match status" value="1"/>
</dbReference>
<protein>
    <submittedName>
        <fullName evidence="1">Uncharacterized protein</fullName>
    </submittedName>
</protein>
<dbReference type="EMBL" id="UYJE01001617">
    <property type="protein sequence ID" value="VDI03708.1"/>
    <property type="molecule type" value="Genomic_DNA"/>
</dbReference>
<comment type="caution">
    <text evidence="1">The sequence shown here is derived from an EMBL/GenBank/DDBJ whole genome shotgun (WGS) entry which is preliminary data.</text>
</comment>